<reference evidence="1 2" key="1">
    <citation type="submission" date="2020-08" db="EMBL/GenBank/DDBJ databases">
        <title>Description of novel Flavobacterium F-380 isolate.</title>
        <authorList>
            <person name="Saticioglu I.B."/>
            <person name="Duman M."/>
            <person name="Altun S."/>
        </authorList>
    </citation>
    <scope>NUCLEOTIDE SEQUENCE [LARGE SCALE GENOMIC DNA]</scope>
    <source>
        <strain evidence="1 2">F-380</strain>
    </source>
</reference>
<proteinExistence type="predicted"/>
<accession>A0ABR7JAZ1</accession>
<protein>
    <submittedName>
        <fullName evidence="1">Uncharacterized protein</fullName>
    </submittedName>
</protein>
<keyword evidence="2" id="KW-1185">Reference proteome</keyword>
<dbReference type="EMBL" id="JACRUJ010000005">
    <property type="protein sequence ID" value="MBC5842616.1"/>
    <property type="molecule type" value="Genomic_DNA"/>
</dbReference>
<evidence type="ECO:0000313" key="2">
    <source>
        <dbReference type="Proteomes" id="UP000629963"/>
    </source>
</evidence>
<name>A0ABR7JAZ1_9FLAO</name>
<gene>
    <name evidence="1" type="ORF">H8R23_14475</name>
</gene>
<dbReference type="Proteomes" id="UP000629963">
    <property type="component" value="Unassembled WGS sequence"/>
</dbReference>
<comment type="caution">
    <text evidence="1">The sequence shown here is derived from an EMBL/GenBank/DDBJ whole genome shotgun (WGS) entry which is preliminary data.</text>
</comment>
<evidence type="ECO:0000313" key="1">
    <source>
        <dbReference type="EMBL" id="MBC5842616.1"/>
    </source>
</evidence>
<dbReference type="RefSeq" id="WP_187011109.1">
    <property type="nucleotide sequence ID" value="NZ_JACRUI010000005.1"/>
</dbReference>
<sequence>METKILNIILDYFSRAEDENALFKFTAYELSFKYRVLFKELEKEIKFNLESVNIENYIYLNYLKEKLYKTYSEEKFRNYKYFTNNSIVIHQIYADSDLLKALKYPLTNKCQLTPEEDYYCEKQSEFLDALKNNFLYELLIYINSIDLNNDSIYNNLKRKKSSKNYSLDYLDSYCELLNSGTPFQAYTYNYYSKNIFEHFSDMFKKEFEGNNKNFRNNNDFNFDEYIGTCLNKIKSSKSFEPENKSIYNFIDERYFDRDLYLNNDHLDEILSTHKYVYDDDPDNYNNEFISGYNDYYLMLEADKMIEFITKQSSELVRCVAQDIPPIFNSKKGFAIFNYVLNELDINVLTIDKRPNQTLLNAFWHSSKAKEEIFKIQMSMNDYLEYLNQIFNKRYKSRTMSNGIKKVDIIEDYIGKYKIN</sequence>
<organism evidence="1 2">
    <name type="scientific">Flavobacterium kayseriense</name>
    <dbReference type="NCBI Taxonomy" id="2764714"/>
    <lineage>
        <taxon>Bacteria</taxon>
        <taxon>Pseudomonadati</taxon>
        <taxon>Bacteroidota</taxon>
        <taxon>Flavobacteriia</taxon>
        <taxon>Flavobacteriales</taxon>
        <taxon>Flavobacteriaceae</taxon>
        <taxon>Flavobacterium</taxon>
    </lineage>
</organism>